<keyword evidence="7" id="KW-1185">Reference proteome</keyword>
<feature type="chain" id="PRO_5022720550" description="Myrosinase 1-like" evidence="5">
    <location>
        <begin position="17"/>
        <end position="521"/>
    </location>
</feature>
<dbReference type="PANTHER" id="PTHR10353">
    <property type="entry name" value="GLYCOSYL HYDROLASE"/>
    <property type="match status" value="1"/>
</dbReference>
<evidence type="ECO:0008006" key="8">
    <source>
        <dbReference type="Google" id="ProtNLM"/>
    </source>
</evidence>
<dbReference type="PANTHER" id="PTHR10353:SF36">
    <property type="entry name" value="LP05116P"/>
    <property type="match status" value="1"/>
</dbReference>
<evidence type="ECO:0000313" key="7">
    <source>
        <dbReference type="Proteomes" id="UP000324832"/>
    </source>
</evidence>
<keyword evidence="3" id="KW-0326">Glycosidase</keyword>
<keyword evidence="2" id="KW-0378">Hydrolase</keyword>
<dbReference type="GO" id="GO:0005975">
    <property type="term" value="P:carbohydrate metabolic process"/>
    <property type="evidence" value="ECO:0007669"/>
    <property type="project" value="InterPro"/>
</dbReference>
<comment type="similarity">
    <text evidence="1 4">Belongs to the glycosyl hydrolase 1 family.</text>
</comment>
<evidence type="ECO:0000256" key="5">
    <source>
        <dbReference type="SAM" id="SignalP"/>
    </source>
</evidence>
<evidence type="ECO:0000256" key="1">
    <source>
        <dbReference type="ARBA" id="ARBA00010838"/>
    </source>
</evidence>
<gene>
    <name evidence="6" type="ORF">LSINAPIS_LOCUS5637</name>
</gene>
<organism evidence="6 7">
    <name type="scientific">Leptidea sinapis</name>
    <dbReference type="NCBI Taxonomy" id="189913"/>
    <lineage>
        <taxon>Eukaryota</taxon>
        <taxon>Metazoa</taxon>
        <taxon>Ecdysozoa</taxon>
        <taxon>Arthropoda</taxon>
        <taxon>Hexapoda</taxon>
        <taxon>Insecta</taxon>
        <taxon>Pterygota</taxon>
        <taxon>Neoptera</taxon>
        <taxon>Endopterygota</taxon>
        <taxon>Lepidoptera</taxon>
        <taxon>Glossata</taxon>
        <taxon>Ditrysia</taxon>
        <taxon>Papilionoidea</taxon>
        <taxon>Pieridae</taxon>
        <taxon>Dismorphiinae</taxon>
        <taxon>Leptidea</taxon>
    </lineage>
</organism>
<evidence type="ECO:0000256" key="2">
    <source>
        <dbReference type="ARBA" id="ARBA00022801"/>
    </source>
</evidence>
<keyword evidence="5" id="KW-0732">Signal</keyword>
<accession>A0A5E4Q5I2</accession>
<sequence>MVIPVIFLLCICFTHAVQELSLNQSTFPPNFMIGASTSAYQTEGAWNVDGRGESSWDFVYHTIPDKVGYIHGDEAANSYYLWQKDVEIAKEMGLDFYRYNGRVLHPIFSKKGGWPPIFERFMYGISLQKGFNGSILPLFTEEEKSLIKGKGETEWDFIIHNFSNIIKDNATADVASDSYNLWEKDVQIAKEMGLNFYRFSISWSRILPTGFANEINNKGVQYYDNLINALLAAGIEPVVTLHHFDLPQNLQILGGWTNPYIVDWFLDYAKLIFSFYADRVKYWLTMNEPYIFCDVFYEVYNSPPIGTDSIVAPFICSKNAMVAHALAYRYYQRVYKAKYNGSADYVALNYYQGLKLKLTSSNSSQLLTPFNYAKLYVVGESDLEGAYSTPWLNHNVYPLGMRKAAAWINQQYGKWDILITENGYGGIDKTLTDNTRIQAMRDNLEQILLSIYEDHNNIIGYGYWSMIDVFAFANGYNVSFGLWDVDFKDPERPRTARDSARYFTCITQNRQLEPCDDLVKG</sequence>
<dbReference type="Pfam" id="PF00232">
    <property type="entry name" value="Glyco_hydro_1"/>
    <property type="match status" value="3"/>
</dbReference>
<dbReference type="EMBL" id="FZQP02001648">
    <property type="protein sequence ID" value="VVC93454.1"/>
    <property type="molecule type" value="Genomic_DNA"/>
</dbReference>
<reference evidence="6 7" key="1">
    <citation type="submission" date="2017-07" db="EMBL/GenBank/DDBJ databases">
        <authorList>
            <person name="Talla V."/>
            <person name="Backstrom N."/>
        </authorList>
    </citation>
    <scope>NUCLEOTIDE SEQUENCE [LARGE SCALE GENOMIC DNA]</scope>
</reference>
<evidence type="ECO:0000256" key="4">
    <source>
        <dbReference type="RuleBase" id="RU003690"/>
    </source>
</evidence>
<dbReference type="InterPro" id="IPR017853">
    <property type="entry name" value="GH"/>
</dbReference>
<dbReference type="GO" id="GO:0008422">
    <property type="term" value="F:beta-glucosidase activity"/>
    <property type="evidence" value="ECO:0007669"/>
    <property type="project" value="TreeGrafter"/>
</dbReference>
<dbReference type="Gene3D" id="3.20.20.80">
    <property type="entry name" value="Glycosidases"/>
    <property type="match status" value="3"/>
</dbReference>
<dbReference type="InterPro" id="IPR001360">
    <property type="entry name" value="Glyco_hydro_1"/>
</dbReference>
<dbReference type="PRINTS" id="PR00131">
    <property type="entry name" value="GLHYDRLASE1"/>
</dbReference>
<evidence type="ECO:0000313" key="6">
    <source>
        <dbReference type="EMBL" id="VVC93454.1"/>
    </source>
</evidence>
<dbReference type="SUPFAM" id="SSF51445">
    <property type="entry name" value="(Trans)glycosidases"/>
    <property type="match status" value="2"/>
</dbReference>
<evidence type="ECO:0000256" key="3">
    <source>
        <dbReference type="ARBA" id="ARBA00023295"/>
    </source>
</evidence>
<name>A0A5E4Q5I2_9NEOP</name>
<proteinExistence type="inferred from homology"/>
<feature type="signal peptide" evidence="5">
    <location>
        <begin position="1"/>
        <end position="16"/>
    </location>
</feature>
<protein>
    <recommendedName>
        <fullName evidence="8">Myrosinase 1-like</fullName>
    </recommendedName>
</protein>
<dbReference type="Proteomes" id="UP000324832">
    <property type="component" value="Unassembled WGS sequence"/>
</dbReference>
<dbReference type="AlphaFoldDB" id="A0A5E4Q5I2"/>